<evidence type="ECO:0000313" key="14">
    <source>
        <dbReference type="Proteomes" id="UP001604336"/>
    </source>
</evidence>
<protein>
    <submittedName>
        <fullName evidence="13">Cytochrome</fullName>
    </submittedName>
</protein>
<comment type="similarity">
    <text evidence="2 12">Belongs to the cytochrome P450 family.</text>
</comment>
<keyword evidence="8 11" id="KW-0408">Iron</keyword>
<dbReference type="PRINTS" id="PR00463">
    <property type="entry name" value="EP450I"/>
</dbReference>
<evidence type="ECO:0000256" key="5">
    <source>
        <dbReference type="ARBA" id="ARBA00022723"/>
    </source>
</evidence>
<dbReference type="EMBL" id="JBFOLK010000012">
    <property type="protein sequence ID" value="KAL2472357.1"/>
    <property type="molecule type" value="Genomic_DNA"/>
</dbReference>
<proteinExistence type="inferred from homology"/>
<keyword evidence="7 12" id="KW-0560">Oxidoreductase</keyword>
<dbReference type="SUPFAM" id="SSF48264">
    <property type="entry name" value="Cytochrome P450"/>
    <property type="match status" value="1"/>
</dbReference>
<dbReference type="Proteomes" id="UP001604336">
    <property type="component" value="Unassembled WGS sequence"/>
</dbReference>
<dbReference type="InterPro" id="IPR001128">
    <property type="entry name" value="Cyt_P450"/>
</dbReference>
<comment type="cofactor">
    <cofactor evidence="11">
        <name>heme</name>
        <dbReference type="ChEBI" id="CHEBI:30413"/>
    </cofactor>
</comment>
<dbReference type="PRINTS" id="PR00385">
    <property type="entry name" value="P450"/>
</dbReference>
<accession>A0ABD1Q988</accession>
<evidence type="ECO:0000256" key="12">
    <source>
        <dbReference type="RuleBase" id="RU000461"/>
    </source>
</evidence>
<evidence type="ECO:0000256" key="9">
    <source>
        <dbReference type="ARBA" id="ARBA00023033"/>
    </source>
</evidence>
<dbReference type="GO" id="GO:0004497">
    <property type="term" value="F:monooxygenase activity"/>
    <property type="evidence" value="ECO:0007669"/>
    <property type="project" value="UniProtKB-KW"/>
</dbReference>
<dbReference type="GO" id="GO:0046872">
    <property type="term" value="F:metal ion binding"/>
    <property type="evidence" value="ECO:0007669"/>
    <property type="project" value="UniProtKB-KW"/>
</dbReference>
<evidence type="ECO:0000256" key="8">
    <source>
        <dbReference type="ARBA" id="ARBA00023004"/>
    </source>
</evidence>
<dbReference type="PROSITE" id="PS00086">
    <property type="entry name" value="CYTOCHROME_P450"/>
    <property type="match status" value="1"/>
</dbReference>
<reference evidence="14" key="1">
    <citation type="submission" date="2024-07" db="EMBL/GenBank/DDBJ databases">
        <title>Two chromosome-level genome assemblies of Korean endemic species Abeliophyllum distichum and Forsythia ovata (Oleaceae).</title>
        <authorList>
            <person name="Jang H."/>
        </authorList>
    </citation>
    <scope>NUCLEOTIDE SEQUENCE [LARGE SCALE GENOMIC DNA]</scope>
</reference>
<dbReference type="PANTHER" id="PTHR47950:SF4">
    <property type="entry name" value="GERANIOL 8-HYDROXYLASE-LIKE"/>
    <property type="match status" value="1"/>
</dbReference>
<gene>
    <name evidence="13" type="ORF">Adt_40493</name>
</gene>
<evidence type="ECO:0000256" key="6">
    <source>
        <dbReference type="ARBA" id="ARBA00022989"/>
    </source>
</evidence>
<dbReference type="PANTHER" id="PTHR47950">
    <property type="entry name" value="CYTOCHROME P450, FAMILY 76, SUBFAMILY C, POLYPEPTIDE 5-RELATED"/>
    <property type="match status" value="1"/>
</dbReference>
<evidence type="ECO:0000256" key="2">
    <source>
        <dbReference type="ARBA" id="ARBA00010617"/>
    </source>
</evidence>
<dbReference type="InterPro" id="IPR002401">
    <property type="entry name" value="Cyt_P450_E_grp-I"/>
</dbReference>
<organism evidence="13 14">
    <name type="scientific">Abeliophyllum distichum</name>
    <dbReference type="NCBI Taxonomy" id="126358"/>
    <lineage>
        <taxon>Eukaryota</taxon>
        <taxon>Viridiplantae</taxon>
        <taxon>Streptophyta</taxon>
        <taxon>Embryophyta</taxon>
        <taxon>Tracheophyta</taxon>
        <taxon>Spermatophyta</taxon>
        <taxon>Magnoliopsida</taxon>
        <taxon>eudicotyledons</taxon>
        <taxon>Gunneridae</taxon>
        <taxon>Pentapetalae</taxon>
        <taxon>asterids</taxon>
        <taxon>lamiids</taxon>
        <taxon>Lamiales</taxon>
        <taxon>Oleaceae</taxon>
        <taxon>Forsythieae</taxon>
        <taxon>Abeliophyllum</taxon>
    </lineage>
</organism>
<dbReference type="InterPro" id="IPR036396">
    <property type="entry name" value="Cyt_P450_sf"/>
</dbReference>
<evidence type="ECO:0000256" key="1">
    <source>
        <dbReference type="ARBA" id="ARBA00004167"/>
    </source>
</evidence>
<feature type="binding site" description="axial binding residue" evidence="11">
    <location>
        <position position="427"/>
    </location>
    <ligand>
        <name>heme</name>
        <dbReference type="ChEBI" id="CHEBI:30413"/>
    </ligand>
    <ligandPart>
        <name>Fe</name>
        <dbReference type="ChEBI" id="CHEBI:18248"/>
    </ligandPart>
</feature>
<dbReference type="CDD" id="cd11073">
    <property type="entry name" value="CYP76-like"/>
    <property type="match status" value="1"/>
</dbReference>
<evidence type="ECO:0000256" key="4">
    <source>
        <dbReference type="ARBA" id="ARBA00022692"/>
    </source>
</evidence>
<dbReference type="GO" id="GO:0016020">
    <property type="term" value="C:membrane"/>
    <property type="evidence" value="ECO:0007669"/>
    <property type="project" value="UniProtKB-SubCell"/>
</dbReference>
<dbReference type="InterPro" id="IPR017972">
    <property type="entry name" value="Cyt_P450_CS"/>
</dbReference>
<evidence type="ECO:0000256" key="10">
    <source>
        <dbReference type="ARBA" id="ARBA00023136"/>
    </source>
</evidence>
<keyword evidence="4" id="KW-0812">Transmembrane</keyword>
<keyword evidence="5 11" id="KW-0479">Metal-binding</keyword>
<keyword evidence="9 12" id="KW-0503">Monooxygenase</keyword>
<keyword evidence="3 11" id="KW-0349">Heme</keyword>
<name>A0ABD1Q988_9LAMI</name>
<evidence type="ECO:0000256" key="7">
    <source>
        <dbReference type="ARBA" id="ARBA00023002"/>
    </source>
</evidence>
<evidence type="ECO:0000313" key="13">
    <source>
        <dbReference type="EMBL" id="KAL2472357.1"/>
    </source>
</evidence>
<comment type="subcellular location">
    <subcellularLocation>
        <location evidence="1">Membrane</location>
        <topology evidence="1">Single-pass membrane protein</topology>
    </subcellularLocation>
</comment>
<dbReference type="AlphaFoldDB" id="A0ABD1Q988"/>
<sequence length="453" mass="51345">MFLVGWACYHVLRQNSRKQRLAKLPPGPYPFPIVGNILQLGLNPPQSLAKLSKIYGPIMYLKLGSISTIVVSSPEMAKEVLQKHDHVLSGRRTLAAAQVYDFGNKSMAFLPVDTRWRHLRKMSKEQMFSLHTLESSQEIRQNSIQKLYDYIHKCSIDHQIVDIGEVAFITAHHLISATICSIDLPLFNSNSIQELRESIQGMTKVVSTPNLVDYFPVLKGIDPQGIMKESKSYFGKVYSILQDMINERLKLRGLKNDILESLLDYSQSNPSELPSDDVKHFLLDLFAGGLHTVSSTVEWAITELIRNPEKMLKARNELWDVVGGNEQVKESDISRLPYLQSVVKETFRYHPVGPFLIPHKAEVDVEINGYIVPKNAQILVNIWAIGRDSSIWLNPDSFEPERFLNCKTDIKGQDFELIPFGSGRRMCPGMPLAYRMVHLIVATFIHNFGASIS</sequence>
<keyword evidence="10" id="KW-0472">Membrane</keyword>
<keyword evidence="6" id="KW-1133">Transmembrane helix</keyword>
<evidence type="ECO:0000256" key="3">
    <source>
        <dbReference type="ARBA" id="ARBA00022617"/>
    </source>
</evidence>
<comment type="caution">
    <text evidence="13">The sequence shown here is derived from an EMBL/GenBank/DDBJ whole genome shotgun (WGS) entry which is preliminary data.</text>
</comment>
<keyword evidence="14" id="KW-1185">Reference proteome</keyword>
<dbReference type="Pfam" id="PF00067">
    <property type="entry name" value="p450"/>
    <property type="match status" value="1"/>
</dbReference>
<dbReference type="Gene3D" id="1.10.630.10">
    <property type="entry name" value="Cytochrome P450"/>
    <property type="match status" value="1"/>
</dbReference>
<evidence type="ECO:0000256" key="11">
    <source>
        <dbReference type="PIRSR" id="PIRSR602401-1"/>
    </source>
</evidence>